<keyword evidence="1" id="KW-0175">Coiled coil</keyword>
<feature type="signal peptide" evidence="2">
    <location>
        <begin position="1"/>
        <end position="23"/>
    </location>
</feature>
<dbReference type="CDD" id="cd00146">
    <property type="entry name" value="PKD"/>
    <property type="match status" value="1"/>
</dbReference>
<evidence type="ECO:0000313" key="3">
    <source>
        <dbReference type="EMBL" id="MFB9054945.1"/>
    </source>
</evidence>
<reference evidence="3 4" key="1">
    <citation type="submission" date="2024-09" db="EMBL/GenBank/DDBJ databases">
        <authorList>
            <person name="Sun Q."/>
            <person name="Mori K."/>
        </authorList>
    </citation>
    <scope>NUCLEOTIDE SEQUENCE [LARGE SCALE GENOMIC DNA]</scope>
    <source>
        <strain evidence="3 4">CECT 8286</strain>
    </source>
</reference>
<proteinExistence type="predicted"/>
<evidence type="ECO:0000313" key="4">
    <source>
        <dbReference type="Proteomes" id="UP001589605"/>
    </source>
</evidence>
<dbReference type="SUPFAM" id="SSF49299">
    <property type="entry name" value="PKD domain"/>
    <property type="match status" value="1"/>
</dbReference>
<dbReference type="EMBL" id="JBHMEZ010000032">
    <property type="protein sequence ID" value="MFB9054945.1"/>
    <property type="molecule type" value="Genomic_DNA"/>
</dbReference>
<feature type="coiled-coil region" evidence="1">
    <location>
        <begin position="105"/>
        <end position="155"/>
    </location>
</feature>
<protein>
    <submittedName>
        <fullName evidence="3">PKD domain-containing protein</fullName>
    </submittedName>
</protein>
<accession>A0ABV5F679</accession>
<gene>
    <name evidence="3" type="ORF">ACFFVB_17815</name>
</gene>
<keyword evidence="2" id="KW-0732">Signal</keyword>
<feature type="chain" id="PRO_5045611963" evidence="2">
    <location>
        <begin position="24"/>
        <end position="391"/>
    </location>
</feature>
<dbReference type="Proteomes" id="UP001589605">
    <property type="component" value="Unassembled WGS sequence"/>
</dbReference>
<evidence type="ECO:0000256" key="1">
    <source>
        <dbReference type="SAM" id="Coils"/>
    </source>
</evidence>
<organism evidence="3 4">
    <name type="scientific">Formosa undariae</name>
    <dbReference type="NCBI Taxonomy" id="1325436"/>
    <lineage>
        <taxon>Bacteria</taxon>
        <taxon>Pseudomonadati</taxon>
        <taxon>Bacteroidota</taxon>
        <taxon>Flavobacteriia</taxon>
        <taxon>Flavobacteriales</taxon>
        <taxon>Flavobacteriaceae</taxon>
        <taxon>Formosa</taxon>
    </lineage>
</organism>
<dbReference type="RefSeq" id="WP_382384582.1">
    <property type="nucleotide sequence ID" value="NZ_JBHMEZ010000032.1"/>
</dbReference>
<evidence type="ECO:0000256" key="2">
    <source>
        <dbReference type="SAM" id="SignalP"/>
    </source>
</evidence>
<dbReference type="InterPro" id="IPR035986">
    <property type="entry name" value="PKD_dom_sf"/>
</dbReference>
<dbReference type="Gene3D" id="2.60.40.10">
    <property type="entry name" value="Immunoglobulins"/>
    <property type="match status" value="1"/>
</dbReference>
<dbReference type="InterPro" id="IPR013783">
    <property type="entry name" value="Ig-like_fold"/>
</dbReference>
<dbReference type="Gene3D" id="2.60.120.260">
    <property type="entry name" value="Galactose-binding domain-like"/>
    <property type="match status" value="1"/>
</dbReference>
<keyword evidence="4" id="KW-1185">Reference proteome</keyword>
<name>A0ABV5F679_9FLAO</name>
<sequence>MKKHLFKLKYIVLGALVSLTACVSDDLPEVGDLADITGPQPFYSYVDVSTSSFDCNDVELEANYDYFFQAGTNLAVNGTQYEWVVIPSENVNLINKDKPVLELQIEAELATVVALEEEIAKAEFKVPCESDPAKLAVLEQQIADFEVQLAAAEAAVSDETKANVAALEAEMAALPAATLEDRELIFEFPGPGEYTVGLTVTDNLGKSDYTEKIVVVNQAIPTIAIPEIGEAGFEAGDLFDGSGDGRDSWRSPSSSKWGSVFQINTKSELGVLPEGYKAAKFPSDGTRVGYQEIDVTPGATYVISYFSSLDPGASGDLTVSIVNPNADNIEEARLEANILAFKTEDNASSTQDVFKKSAITFEAGELEKVIILISNSGTESRVDAFDITVKL</sequence>
<comment type="caution">
    <text evidence="3">The sequence shown here is derived from an EMBL/GenBank/DDBJ whole genome shotgun (WGS) entry which is preliminary data.</text>
</comment>
<dbReference type="PROSITE" id="PS51257">
    <property type="entry name" value="PROKAR_LIPOPROTEIN"/>
    <property type="match status" value="1"/>
</dbReference>